<dbReference type="PROSITE" id="PS50262">
    <property type="entry name" value="G_PROTEIN_RECEP_F1_2"/>
    <property type="match status" value="1"/>
</dbReference>
<evidence type="ECO:0000256" key="2">
    <source>
        <dbReference type="ARBA" id="ARBA00022475"/>
    </source>
</evidence>
<dbReference type="PANTHER" id="PTHR10489">
    <property type="entry name" value="CELL ADHESION MOLECULE"/>
    <property type="match status" value="1"/>
</dbReference>
<dbReference type="GO" id="GO:0019957">
    <property type="term" value="F:C-C chemokine binding"/>
    <property type="evidence" value="ECO:0007669"/>
    <property type="project" value="TreeGrafter"/>
</dbReference>
<evidence type="ECO:0000313" key="15">
    <source>
        <dbReference type="EMBL" id="KAB1264493.1"/>
    </source>
</evidence>
<protein>
    <recommendedName>
        <fullName evidence="12">Chemokine C-C motif receptor-like 2</fullName>
    </recommendedName>
</protein>
<keyword evidence="16" id="KW-1185">Reference proteome</keyword>
<dbReference type="InterPro" id="IPR000355">
    <property type="entry name" value="Chemokine_rcpt"/>
</dbReference>
<evidence type="ECO:0000313" key="16">
    <source>
        <dbReference type="Proteomes" id="UP000299084"/>
    </source>
</evidence>
<accession>A0A5N4D048</accession>
<feature type="transmembrane region" description="Helical" evidence="13">
    <location>
        <begin position="303"/>
        <end position="327"/>
    </location>
</feature>
<comment type="function">
    <text evidence="11">Receptor for CCL19 and chemerin/RARRES2. Does not appear to be a signaling receptor, but may have a role in modulating chemokine-triggered immune responses by capturing and internalizing CCL19 or by presenting RARRES2 ligand to CMKLR1, a functional signaling receptor. Plays a critical role for the development of Th2 responses.</text>
</comment>
<evidence type="ECO:0000256" key="9">
    <source>
        <dbReference type="ARBA" id="ARBA00023180"/>
    </source>
</evidence>
<dbReference type="GO" id="GO:0007204">
    <property type="term" value="P:positive regulation of cytosolic calcium ion concentration"/>
    <property type="evidence" value="ECO:0007669"/>
    <property type="project" value="TreeGrafter"/>
</dbReference>
<evidence type="ECO:0000256" key="5">
    <source>
        <dbReference type="ARBA" id="ARBA00023040"/>
    </source>
</evidence>
<sequence>MLQANIKPPGPGYTVTRDRLFRRKPAFQLAQAIPTATRMVGRGAVSFPPHQKLSQVGNSLKMANYTSAPEDEYDVLIEDNLTNNEIEPCTSYDPKILLAQLVPHLYTTLFMVGLLDNILAVLILVKYKGLKYVENIYFLNLAIANLCFVLTLPFWAYTASHGGVLGNPLCKTLVVFYSIGLYSEAFFNALLTVQTYCKFFDVRFFSASRTVAGSTITMAWVVAVLVTLPELVFYKPQLESQEYKCFLSRPHFLPADETFWKHFLTLKMNILGFLLPLFVFVVCYMRMRKTPRFREARHDIFKLVFTIMVVFLLMWGPYNIALFLSAFNEHFSLHDCNSSYNLDKSVQITKIIATIHCCVNPLLYVFLDNAFREHLRRHLCCLCDDTAPQPTEEYAQDTSRGEHHLSTNM</sequence>
<keyword evidence="6 13" id="KW-0472">Membrane</keyword>
<evidence type="ECO:0000256" key="7">
    <source>
        <dbReference type="ARBA" id="ARBA00023157"/>
    </source>
</evidence>
<dbReference type="FunFam" id="1.20.1070.10:FF:000130">
    <property type="entry name" value="Chemokine (C-C motif) receptor 2"/>
    <property type="match status" value="1"/>
</dbReference>
<dbReference type="InterPro" id="IPR000276">
    <property type="entry name" value="GPCR_Rhodpsn"/>
</dbReference>
<comment type="caution">
    <text evidence="15">The sequence shown here is derived from an EMBL/GenBank/DDBJ whole genome shotgun (WGS) entry which is preliminary data.</text>
</comment>
<keyword evidence="5" id="KW-0297">G-protein coupled receptor</keyword>
<evidence type="ECO:0000256" key="8">
    <source>
        <dbReference type="ARBA" id="ARBA00023170"/>
    </source>
</evidence>
<dbReference type="GO" id="GO:0016493">
    <property type="term" value="F:C-C chemokine receptor activity"/>
    <property type="evidence" value="ECO:0007669"/>
    <property type="project" value="TreeGrafter"/>
</dbReference>
<feature type="transmembrane region" description="Helical" evidence="13">
    <location>
        <begin position="137"/>
        <end position="156"/>
    </location>
</feature>
<keyword evidence="10" id="KW-0807">Transducer</keyword>
<evidence type="ECO:0000259" key="14">
    <source>
        <dbReference type="PROSITE" id="PS50262"/>
    </source>
</evidence>
<dbReference type="EMBL" id="JWIN03000017">
    <property type="protein sequence ID" value="KAB1264493.1"/>
    <property type="molecule type" value="Genomic_DNA"/>
</dbReference>
<keyword evidence="7" id="KW-1015">Disulfide bond</keyword>
<dbReference type="PRINTS" id="PR00237">
    <property type="entry name" value="GPCRRHODOPSN"/>
</dbReference>
<name>A0A5N4D048_CAMDR</name>
<dbReference type="GO" id="GO:0019722">
    <property type="term" value="P:calcium-mediated signaling"/>
    <property type="evidence" value="ECO:0007669"/>
    <property type="project" value="TreeGrafter"/>
</dbReference>
<feature type="transmembrane region" description="Helical" evidence="13">
    <location>
        <begin position="347"/>
        <end position="367"/>
    </location>
</feature>
<dbReference type="PANTHER" id="PTHR10489:SF655">
    <property type="entry name" value="C-C CHEMOKINE RECEPTOR-LIKE 2"/>
    <property type="match status" value="1"/>
</dbReference>
<evidence type="ECO:0000256" key="4">
    <source>
        <dbReference type="ARBA" id="ARBA00022989"/>
    </source>
</evidence>
<dbReference type="InterPro" id="IPR017452">
    <property type="entry name" value="GPCR_Rhodpsn_7TM"/>
</dbReference>
<organism evidence="15 16">
    <name type="scientific">Camelus dromedarius</name>
    <name type="common">Dromedary</name>
    <name type="synonym">Arabian camel</name>
    <dbReference type="NCBI Taxonomy" id="9838"/>
    <lineage>
        <taxon>Eukaryota</taxon>
        <taxon>Metazoa</taxon>
        <taxon>Chordata</taxon>
        <taxon>Craniata</taxon>
        <taxon>Vertebrata</taxon>
        <taxon>Euteleostomi</taxon>
        <taxon>Mammalia</taxon>
        <taxon>Eutheria</taxon>
        <taxon>Laurasiatheria</taxon>
        <taxon>Artiodactyla</taxon>
        <taxon>Tylopoda</taxon>
        <taxon>Camelidae</taxon>
        <taxon>Camelus</taxon>
    </lineage>
</organism>
<feature type="transmembrane region" description="Helical" evidence="13">
    <location>
        <begin position="176"/>
        <end position="199"/>
    </location>
</feature>
<dbReference type="GO" id="GO:0060326">
    <property type="term" value="P:cell chemotaxis"/>
    <property type="evidence" value="ECO:0007669"/>
    <property type="project" value="TreeGrafter"/>
</dbReference>
<feature type="transmembrane region" description="Helical" evidence="13">
    <location>
        <begin position="105"/>
        <end position="125"/>
    </location>
</feature>
<feature type="domain" description="G-protein coupled receptors family 1 profile" evidence="14">
    <location>
        <begin position="116"/>
        <end position="364"/>
    </location>
</feature>
<evidence type="ECO:0000256" key="13">
    <source>
        <dbReference type="SAM" id="Phobius"/>
    </source>
</evidence>
<dbReference type="GO" id="GO:0006955">
    <property type="term" value="P:immune response"/>
    <property type="evidence" value="ECO:0007669"/>
    <property type="project" value="TreeGrafter"/>
</dbReference>
<dbReference type="Pfam" id="PF00001">
    <property type="entry name" value="7tm_1"/>
    <property type="match status" value="1"/>
</dbReference>
<keyword evidence="9" id="KW-0325">Glycoprotein</keyword>
<keyword evidence="8 15" id="KW-0675">Receptor</keyword>
<proteinExistence type="predicted"/>
<gene>
    <name evidence="15" type="ORF">Cadr_000020251</name>
</gene>
<keyword evidence="4 13" id="KW-1133">Transmembrane helix</keyword>
<dbReference type="GO" id="GO:0005737">
    <property type="term" value="C:cytoplasm"/>
    <property type="evidence" value="ECO:0007669"/>
    <property type="project" value="TreeGrafter"/>
</dbReference>
<dbReference type="AlphaFoldDB" id="A0A5N4D048"/>
<evidence type="ECO:0000256" key="3">
    <source>
        <dbReference type="ARBA" id="ARBA00022692"/>
    </source>
</evidence>
<evidence type="ECO:0000256" key="1">
    <source>
        <dbReference type="ARBA" id="ARBA00004651"/>
    </source>
</evidence>
<dbReference type="InterPro" id="IPR050119">
    <property type="entry name" value="CCR1-9-like"/>
</dbReference>
<feature type="transmembrane region" description="Helical" evidence="13">
    <location>
        <begin position="259"/>
        <end position="282"/>
    </location>
</feature>
<dbReference type="STRING" id="9838.ENSCDRP00005008359"/>
<dbReference type="CDD" id="cd15171">
    <property type="entry name" value="7tmA_CCRL2"/>
    <property type="match status" value="1"/>
</dbReference>
<comment type="subcellular location">
    <subcellularLocation>
        <location evidence="1">Cell membrane</location>
        <topology evidence="1">Multi-pass membrane protein</topology>
    </subcellularLocation>
</comment>
<evidence type="ECO:0000256" key="6">
    <source>
        <dbReference type="ARBA" id="ARBA00023136"/>
    </source>
</evidence>
<dbReference type="GO" id="GO:0009897">
    <property type="term" value="C:external side of plasma membrane"/>
    <property type="evidence" value="ECO:0007669"/>
    <property type="project" value="TreeGrafter"/>
</dbReference>
<dbReference type="Gene3D" id="1.20.1070.10">
    <property type="entry name" value="Rhodopsin 7-helix transmembrane proteins"/>
    <property type="match status" value="1"/>
</dbReference>
<keyword evidence="3 13" id="KW-0812">Transmembrane</keyword>
<dbReference type="GO" id="GO:0006954">
    <property type="term" value="P:inflammatory response"/>
    <property type="evidence" value="ECO:0007669"/>
    <property type="project" value="TreeGrafter"/>
</dbReference>
<evidence type="ECO:0000256" key="10">
    <source>
        <dbReference type="ARBA" id="ARBA00023224"/>
    </source>
</evidence>
<dbReference type="PRINTS" id="PR00657">
    <property type="entry name" value="CCCHEMOKINER"/>
</dbReference>
<evidence type="ECO:0000256" key="12">
    <source>
        <dbReference type="ARBA" id="ARBA00073564"/>
    </source>
</evidence>
<dbReference type="Proteomes" id="UP000299084">
    <property type="component" value="Unassembled WGS sequence"/>
</dbReference>
<dbReference type="SUPFAM" id="SSF81321">
    <property type="entry name" value="Family A G protein-coupled receptor-like"/>
    <property type="match status" value="1"/>
</dbReference>
<evidence type="ECO:0000256" key="11">
    <source>
        <dbReference type="ARBA" id="ARBA00053413"/>
    </source>
</evidence>
<feature type="transmembrane region" description="Helical" evidence="13">
    <location>
        <begin position="211"/>
        <end position="234"/>
    </location>
</feature>
<keyword evidence="2" id="KW-1003">Cell membrane</keyword>
<reference evidence="15 16" key="1">
    <citation type="journal article" date="2019" name="Mol. Ecol. Resour.">
        <title>Improving Illumina assemblies with Hi-C and long reads: an example with the North African dromedary.</title>
        <authorList>
            <person name="Elbers J.P."/>
            <person name="Rogers M.F."/>
            <person name="Perelman P.L."/>
            <person name="Proskuryakova A.A."/>
            <person name="Serdyukova N.A."/>
            <person name="Johnson W.E."/>
            <person name="Horin P."/>
            <person name="Corander J."/>
            <person name="Murphy D."/>
            <person name="Burger P.A."/>
        </authorList>
    </citation>
    <scope>NUCLEOTIDE SEQUENCE [LARGE SCALE GENOMIC DNA]</scope>
    <source>
        <strain evidence="15">Drom800</strain>
        <tissue evidence="15">Blood</tissue>
    </source>
</reference>